<keyword evidence="1" id="KW-1133">Transmembrane helix</keyword>
<feature type="transmembrane region" description="Helical" evidence="1">
    <location>
        <begin position="13"/>
        <end position="34"/>
    </location>
</feature>
<dbReference type="InterPro" id="IPR005625">
    <property type="entry name" value="PepSY-ass_TM"/>
</dbReference>
<evidence type="ECO:0000256" key="1">
    <source>
        <dbReference type="SAM" id="Phobius"/>
    </source>
</evidence>
<accession>A0ABV8WBV4</accession>
<gene>
    <name evidence="2" type="ORF">ACFOY0_23455</name>
</gene>
<keyword evidence="3" id="KW-1185">Reference proteome</keyword>
<feature type="transmembrane region" description="Helical" evidence="1">
    <location>
        <begin position="338"/>
        <end position="360"/>
    </location>
</feature>
<dbReference type="Proteomes" id="UP001595719">
    <property type="component" value="Unassembled WGS sequence"/>
</dbReference>
<dbReference type="PANTHER" id="PTHR34219">
    <property type="entry name" value="IRON-REGULATED INNER MEMBRANE PROTEIN-RELATED"/>
    <property type="match status" value="1"/>
</dbReference>
<feature type="transmembrane region" description="Helical" evidence="1">
    <location>
        <begin position="140"/>
        <end position="160"/>
    </location>
</feature>
<dbReference type="PROSITE" id="PS51257">
    <property type="entry name" value="PROKAR_LIPOPROTEIN"/>
    <property type="match status" value="1"/>
</dbReference>
<comment type="caution">
    <text evidence="2">The sequence shown here is derived from an EMBL/GenBank/DDBJ whole genome shotgun (WGS) entry which is preliminary data.</text>
</comment>
<reference evidence="3" key="1">
    <citation type="journal article" date="2019" name="Int. J. Syst. Evol. Microbiol.">
        <title>The Global Catalogue of Microorganisms (GCM) 10K type strain sequencing project: providing services to taxonomists for standard genome sequencing and annotation.</title>
        <authorList>
            <consortium name="The Broad Institute Genomics Platform"/>
            <consortium name="The Broad Institute Genome Sequencing Center for Infectious Disease"/>
            <person name="Wu L."/>
            <person name="Ma J."/>
        </authorList>
    </citation>
    <scope>NUCLEOTIDE SEQUENCE [LARGE SCALE GENOMIC DNA]</scope>
    <source>
        <strain evidence="3">CGMCC 1.15345</strain>
    </source>
</reference>
<dbReference type="PANTHER" id="PTHR34219:SF3">
    <property type="entry name" value="BLL7967 PROTEIN"/>
    <property type="match status" value="1"/>
</dbReference>
<name>A0ABV8WBV4_9FLAO</name>
<evidence type="ECO:0000313" key="3">
    <source>
        <dbReference type="Proteomes" id="UP001595719"/>
    </source>
</evidence>
<keyword evidence="1" id="KW-0472">Membrane</keyword>
<dbReference type="RefSeq" id="WP_179003255.1">
    <property type="nucleotide sequence ID" value="NZ_JBHSCO010000008.1"/>
</dbReference>
<protein>
    <submittedName>
        <fullName evidence="2">PepSY-associated TM helix domain-containing protein</fullName>
    </submittedName>
</protein>
<feature type="transmembrane region" description="Helical" evidence="1">
    <location>
        <begin position="192"/>
        <end position="213"/>
    </location>
</feature>
<keyword evidence="1" id="KW-0812">Transmembrane</keyword>
<dbReference type="Pfam" id="PF03929">
    <property type="entry name" value="PepSY_TM"/>
    <property type="match status" value="1"/>
</dbReference>
<dbReference type="EMBL" id="JBHSCO010000008">
    <property type="protein sequence ID" value="MFC4393969.1"/>
    <property type="molecule type" value="Genomic_DNA"/>
</dbReference>
<evidence type="ECO:0000313" key="2">
    <source>
        <dbReference type="EMBL" id="MFC4393969.1"/>
    </source>
</evidence>
<organism evidence="2 3">
    <name type="scientific">Flavobacterium quisquiliarum</name>
    <dbReference type="NCBI Taxonomy" id="1834436"/>
    <lineage>
        <taxon>Bacteria</taxon>
        <taxon>Pseudomonadati</taxon>
        <taxon>Bacteroidota</taxon>
        <taxon>Flavobacteriia</taxon>
        <taxon>Flavobacteriales</taxon>
        <taxon>Flavobacteriaceae</taxon>
        <taxon>Flavobacterium</taxon>
    </lineage>
</organism>
<proteinExistence type="predicted"/>
<sequence>MGFKTQIRFLHKWLGLISGLIVFIISITGCIFCFHDEIKDITRKEWRLVEPQNKPFILASELQLKAKKILPDYKQSMISFYGKNRSAIVYTYSETENLYLYFNPYTGEYLKTENPKTDFFIIVENIHLYLLLPDYIGKHIIGGATITFILLLISGIIQWWPKKRSDLKRSLTVKWSAKWRRVNYDWHNTSGFYISLIALILAITGLTFTYEWVGDGVYKAFNFGGNKTIETQAPVIDTTKFEYNTSAAIDKALYQTMIKNPEAEMFYILLPQKKGDIINTGAYPHTLRYDQQSNYYFHPYNGNLIQKQTFQDKSLGLKVVEMNYGIHTGQILDLPGKIIAFIVSLFAAALPVTGFIIWYGRNYKTKKSKA</sequence>